<protein>
    <submittedName>
        <fullName evidence="2">ANF_receptor domain-containing protein</fullName>
    </submittedName>
</protein>
<evidence type="ECO:0000313" key="1">
    <source>
        <dbReference type="Proteomes" id="UP000095282"/>
    </source>
</evidence>
<dbReference type="Proteomes" id="UP000095282">
    <property type="component" value="Unplaced"/>
</dbReference>
<reference evidence="2" key="1">
    <citation type="submission" date="2016-11" db="UniProtKB">
        <authorList>
            <consortium name="WormBaseParasite"/>
        </authorList>
    </citation>
    <scope>IDENTIFICATION</scope>
</reference>
<dbReference type="STRING" id="1561998.A0A1I7TTT8"/>
<keyword evidence="1" id="KW-1185">Reference proteome</keyword>
<dbReference type="eggNOG" id="KOG4297">
    <property type="taxonomic scope" value="Eukaryota"/>
</dbReference>
<organism evidence="1 2">
    <name type="scientific">Caenorhabditis tropicalis</name>
    <dbReference type="NCBI Taxonomy" id="1561998"/>
    <lineage>
        <taxon>Eukaryota</taxon>
        <taxon>Metazoa</taxon>
        <taxon>Ecdysozoa</taxon>
        <taxon>Nematoda</taxon>
        <taxon>Chromadorea</taxon>
        <taxon>Rhabditida</taxon>
        <taxon>Rhabditina</taxon>
        <taxon>Rhabditomorpha</taxon>
        <taxon>Rhabditoidea</taxon>
        <taxon>Rhabditidae</taxon>
        <taxon>Peloderinae</taxon>
        <taxon>Caenorhabditis</taxon>
    </lineage>
</organism>
<accession>A0A1I7TTT8</accession>
<dbReference type="AlphaFoldDB" id="A0A1I7TTT8"/>
<proteinExistence type="predicted"/>
<name>A0A1I7TTT8_9PELO</name>
<evidence type="ECO:0000313" key="2">
    <source>
        <dbReference type="WBParaSite" id="Csp11.Scaffold629.g11713.t1"/>
    </source>
</evidence>
<dbReference type="WBParaSite" id="Csp11.Scaffold629.g11713.t1">
    <property type="protein sequence ID" value="Csp11.Scaffold629.g11713.t1"/>
    <property type="gene ID" value="Csp11.Scaffold629.g11713"/>
</dbReference>
<sequence length="90" mass="10234">MLNRFLDNNQVPVCGSNIGVLVKRYPNETDISGIVSKLRRFHVTVTFMTSRNSSGGMYSETLYNIASRTYGFCSFDDNNNLNWVSCLLIR</sequence>